<dbReference type="EMBL" id="JAAGME010001720">
    <property type="protein sequence ID" value="NEB73312.1"/>
    <property type="molecule type" value="Genomic_DNA"/>
</dbReference>
<evidence type="ECO:0000256" key="1">
    <source>
        <dbReference type="SAM" id="MobiDB-lite"/>
    </source>
</evidence>
<feature type="non-terminal residue" evidence="2">
    <location>
        <position position="1"/>
    </location>
</feature>
<feature type="region of interest" description="Disordered" evidence="1">
    <location>
        <begin position="46"/>
        <end position="68"/>
    </location>
</feature>
<name>A0A6N9VPE1_STRMI</name>
<protein>
    <submittedName>
        <fullName evidence="2">Uncharacterized protein</fullName>
    </submittedName>
</protein>
<gene>
    <name evidence="2" type="ORF">G3I39_40560</name>
</gene>
<feature type="non-terminal residue" evidence="2">
    <location>
        <position position="68"/>
    </location>
</feature>
<evidence type="ECO:0000313" key="3">
    <source>
        <dbReference type="Proteomes" id="UP000471648"/>
    </source>
</evidence>
<dbReference type="AlphaFoldDB" id="A0A6N9VPE1"/>
<evidence type="ECO:0000313" key="2">
    <source>
        <dbReference type="EMBL" id="NEB73312.1"/>
    </source>
</evidence>
<proteinExistence type="predicted"/>
<accession>A0A6N9VPE1</accession>
<reference evidence="2 3" key="1">
    <citation type="submission" date="2020-01" db="EMBL/GenBank/DDBJ databases">
        <title>Insect and environment-associated Actinomycetes.</title>
        <authorList>
            <person name="Currrie C."/>
            <person name="Chevrette M."/>
            <person name="Carlson C."/>
            <person name="Stubbendieck R."/>
            <person name="Wendt-Pienkowski E."/>
        </authorList>
    </citation>
    <scope>NUCLEOTIDE SEQUENCE [LARGE SCALE GENOMIC DNA]</scope>
    <source>
        <strain evidence="2 3">SID14438</strain>
    </source>
</reference>
<sequence>PVERSSLLCPAPSSSELAETTYTAYTPKTEVSAGSGTAALVPAARALADKDDKGEKDGEGKGAKDGKE</sequence>
<comment type="caution">
    <text evidence="2">The sequence shown here is derived from an EMBL/GenBank/DDBJ whole genome shotgun (WGS) entry which is preliminary data.</text>
</comment>
<organism evidence="2 3">
    <name type="scientific">Streptomyces microflavus</name>
    <name type="common">Streptomyces lipmanii</name>
    <dbReference type="NCBI Taxonomy" id="1919"/>
    <lineage>
        <taxon>Bacteria</taxon>
        <taxon>Bacillati</taxon>
        <taxon>Actinomycetota</taxon>
        <taxon>Actinomycetes</taxon>
        <taxon>Kitasatosporales</taxon>
        <taxon>Streptomycetaceae</taxon>
        <taxon>Streptomyces</taxon>
    </lineage>
</organism>
<dbReference type="Proteomes" id="UP000471648">
    <property type="component" value="Unassembled WGS sequence"/>
</dbReference>
<feature type="compositionally biased region" description="Basic and acidic residues" evidence="1">
    <location>
        <begin position="47"/>
        <end position="68"/>
    </location>
</feature>